<protein>
    <submittedName>
        <fullName evidence="5">Acetyltransferase (GNAT) family</fullName>
    </submittedName>
</protein>
<dbReference type="CDD" id="cd04301">
    <property type="entry name" value="NAT_SF"/>
    <property type="match status" value="1"/>
</dbReference>
<feature type="domain" description="N-acetyltransferase" evidence="4">
    <location>
        <begin position="119"/>
        <end position="256"/>
    </location>
</feature>
<evidence type="ECO:0000256" key="1">
    <source>
        <dbReference type="ARBA" id="ARBA00022679"/>
    </source>
</evidence>
<name>A0AB94IV77_9BACT</name>
<keyword evidence="6" id="KW-1185">Reference proteome</keyword>
<dbReference type="SUPFAM" id="SSF55729">
    <property type="entry name" value="Acyl-CoA N-acyltransferases (Nat)"/>
    <property type="match status" value="1"/>
</dbReference>
<keyword evidence="1" id="KW-0808">Transferase</keyword>
<sequence>MNDCFGAVWSNLGAFLDVLRGLSASEAMDLSPEGGFCLSTRSRSASENWVWLQPDLVTQERAEAALRFFGDRGLPFVWPLPGDCEAAETLRAAGLKEAGQLEVMSLPPTPIRGRGGKELTFRTVRTREEALRWASVAWLAFGGEPPVPVSALNGAEAMADSPLRLGAAMAGEEAVGTFLLSPFAASLGVYYFAVLPGYRRRGAAMAMMGEVLRAAKELGTERIVLQATPAGVPFYRAAGFESHGAIPLFSNSDDVF</sequence>
<keyword evidence="3" id="KW-0812">Transmembrane</keyword>
<dbReference type="Proteomes" id="UP000008957">
    <property type="component" value="Chromosome"/>
</dbReference>
<dbReference type="Pfam" id="PF00583">
    <property type="entry name" value="Acetyltransf_1"/>
    <property type="match status" value="1"/>
</dbReference>
<evidence type="ECO:0000256" key="3">
    <source>
        <dbReference type="SAM" id="Phobius"/>
    </source>
</evidence>
<dbReference type="PANTHER" id="PTHR43877">
    <property type="entry name" value="AMINOALKYLPHOSPHONATE N-ACETYLTRANSFERASE-RELATED-RELATED"/>
    <property type="match status" value="1"/>
</dbReference>
<keyword evidence="2" id="KW-0012">Acyltransferase</keyword>
<dbReference type="EMBL" id="FP929056">
    <property type="protein sequence ID" value="CBL27643.1"/>
    <property type="molecule type" value="Genomic_DNA"/>
</dbReference>
<dbReference type="InterPro" id="IPR050832">
    <property type="entry name" value="Bact_Acetyltransf"/>
</dbReference>
<dbReference type="GO" id="GO:0016747">
    <property type="term" value="F:acyltransferase activity, transferring groups other than amino-acyl groups"/>
    <property type="evidence" value="ECO:0007669"/>
    <property type="project" value="InterPro"/>
</dbReference>
<proteinExistence type="predicted"/>
<dbReference type="InterPro" id="IPR016181">
    <property type="entry name" value="Acyl_CoA_acyltransferase"/>
</dbReference>
<dbReference type="AlphaFoldDB" id="A0AB94IV77"/>
<dbReference type="Gene3D" id="3.40.630.30">
    <property type="match status" value="1"/>
</dbReference>
<dbReference type="RefSeq" id="WP_015555790.1">
    <property type="nucleotide sequence ID" value="NC_021038.1"/>
</dbReference>
<accession>A0AB94IV77</accession>
<gene>
    <name evidence="5" type="ORF">SY1_00570</name>
</gene>
<evidence type="ECO:0000313" key="6">
    <source>
        <dbReference type="Proteomes" id="UP000008957"/>
    </source>
</evidence>
<evidence type="ECO:0000256" key="2">
    <source>
        <dbReference type="ARBA" id="ARBA00023315"/>
    </source>
</evidence>
<keyword evidence="3" id="KW-1133">Transmembrane helix</keyword>
<reference evidence="6" key="1">
    <citation type="submission" date="2010-03" db="EMBL/GenBank/DDBJ databases">
        <title>The genome sequence of Synergistetes sp. SGP1.</title>
        <authorList>
            <consortium name="metaHIT consortium -- http://www.metahit.eu/"/>
            <person name="Pajon A."/>
            <person name="Turner K."/>
            <person name="Parkhill J."/>
            <person name="Wade W."/>
            <person name="Vartoukian S."/>
        </authorList>
    </citation>
    <scope>NUCLEOTIDE SEQUENCE [LARGE SCALE GENOMIC DNA]</scope>
    <source>
        <strain evidence="6">SGP1</strain>
    </source>
</reference>
<reference evidence="5 6" key="2">
    <citation type="submission" date="2010-03" db="EMBL/GenBank/DDBJ databases">
        <authorList>
            <person name="Pajon A."/>
        </authorList>
    </citation>
    <scope>NUCLEOTIDE SEQUENCE [LARGE SCALE GENOMIC DNA]</scope>
    <source>
        <strain evidence="5 6">SGP1</strain>
    </source>
</reference>
<dbReference type="KEGG" id="sbr:SY1_00570"/>
<dbReference type="InterPro" id="IPR000182">
    <property type="entry name" value="GNAT_dom"/>
</dbReference>
<evidence type="ECO:0000259" key="4">
    <source>
        <dbReference type="PROSITE" id="PS51186"/>
    </source>
</evidence>
<keyword evidence="3" id="KW-0472">Membrane</keyword>
<organism evidence="5 6">
    <name type="scientific">Fretibacterium fastidiosum</name>
    <dbReference type="NCBI Taxonomy" id="651822"/>
    <lineage>
        <taxon>Bacteria</taxon>
        <taxon>Thermotogati</taxon>
        <taxon>Synergistota</taxon>
        <taxon>Synergistia</taxon>
        <taxon>Synergistales</taxon>
        <taxon>Aminobacteriaceae</taxon>
        <taxon>Fretibacterium</taxon>
    </lineage>
</organism>
<dbReference type="PROSITE" id="PS51186">
    <property type="entry name" value="GNAT"/>
    <property type="match status" value="1"/>
</dbReference>
<feature type="transmembrane region" description="Helical" evidence="3">
    <location>
        <begin position="178"/>
        <end position="198"/>
    </location>
</feature>
<evidence type="ECO:0000313" key="5">
    <source>
        <dbReference type="EMBL" id="CBL27643.1"/>
    </source>
</evidence>